<dbReference type="GeneID" id="19686937"/>
<dbReference type="KEGG" id="vg:19686937"/>
<name>A0A060AGJ0_9CAUD</name>
<keyword evidence="2" id="KW-1185">Reference proteome</keyword>
<dbReference type="Proteomes" id="UP000026984">
    <property type="component" value="Segment"/>
</dbReference>
<accession>A0A060AGJ0</accession>
<dbReference type="RefSeq" id="YP_009042423.1">
    <property type="nucleotide sequence ID" value="NC_024354.1"/>
</dbReference>
<evidence type="ECO:0000313" key="2">
    <source>
        <dbReference type="Proteomes" id="UP000026984"/>
    </source>
</evidence>
<sequence>MSKNTRYSHLLFHIMSPELREQFFTDDEENFDAGWDLFETLHPEKAEVLVSLLEPHLEYVIKELKFQRDHNILLGKGDELGAARLAICHRADKLDW</sequence>
<organism evidence="1 2">
    <name type="scientific">Cronobacter phage CR8</name>
    <dbReference type="NCBI Taxonomy" id="1327934"/>
    <lineage>
        <taxon>Viruses</taxon>
        <taxon>Duplodnaviria</taxon>
        <taxon>Heunggongvirae</taxon>
        <taxon>Uroviricota</taxon>
        <taxon>Caudoviricetes</taxon>
        <taxon>Vequintavirinae</taxon>
        <taxon>Certrevirus</taxon>
        <taxon>Certrevirus CR8</taxon>
    </lineage>
</organism>
<reference evidence="1 2" key="1">
    <citation type="submission" date="2013-04" db="EMBL/GenBank/DDBJ databases">
        <title>Complete Genome Sequence of Cronobacter sakazakii Bacteriophage CR8.</title>
        <authorList>
            <person name="Kim Y."/>
            <person name="Shin H."/>
            <person name="Ryu S."/>
        </authorList>
    </citation>
    <scope>NUCLEOTIDE SEQUENCE [LARGE SCALE GENOMIC DNA]</scope>
</reference>
<protein>
    <submittedName>
        <fullName evidence="1">Uncharacterized protein</fullName>
    </submittedName>
</protein>
<proteinExistence type="predicted"/>
<dbReference type="EMBL" id="KC954774">
    <property type="protein sequence ID" value="AIA64716.1"/>
    <property type="molecule type" value="Genomic_DNA"/>
</dbReference>
<evidence type="ECO:0000313" key="1">
    <source>
        <dbReference type="EMBL" id="AIA64716.1"/>
    </source>
</evidence>
<gene>
    <name evidence="1" type="ORF">CR8_186</name>
</gene>